<keyword evidence="1" id="KW-1133">Transmembrane helix</keyword>
<protein>
    <submittedName>
        <fullName evidence="2">Major facilitator transporter</fullName>
    </submittedName>
</protein>
<name>A0A401IDJ3_APHSA</name>
<sequence>MDSIGVLYPTRYILGQQTSSLSTLSQFNCITFLLLEIAPKNNRVKYIKMSQIQAIKSVFLLLIYLIIRIITVNIYLIKLLLI</sequence>
<keyword evidence="1" id="KW-0812">Transmembrane</keyword>
<keyword evidence="1" id="KW-0472">Membrane</keyword>
<comment type="caution">
    <text evidence="2">The sequence shown here is derived from an EMBL/GenBank/DDBJ whole genome shotgun (WGS) entry which is preliminary data.</text>
</comment>
<organism evidence="2 3">
    <name type="scientific">Aphanothece sacrum FPU1</name>
    <dbReference type="NCBI Taxonomy" id="1920663"/>
    <lineage>
        <taxon>Bacteria</taxon>
        <taxon>Bacillati</taxon>
        <taxon>Cyanobacteriota</taxon>
        <taxon>Cyanophyceae</taxon>
        <taxon>Oscillatoriophycideae</taxon>
        <taxon>Chroococcales</taxon>
        <taxon>Aphanothecaceae</taxon>
        <taxon>Aphanothece</taxon>
    </lineage>
</organism>
<feature type="transmembrane region" description="Helical" evidence="1">
    <location>
        <begin position="58"/>
        <end position="77"/>
    </location>
</feature>
<evidence type="ECO:0000256" key="1">
    <source>
        <dbReference type="SAM" id="Phobius"/>
    </source>
</evidence>
<dbReference type="Proteomes" id="UP000287247">
    <property type="component" value="Unassembled WGS sequence"/>
</dbReference>
<evidence type="ECO:0000313" key="3">
    <source>
        <dbReference type="Proteomes" id="UP000287247"/>
    </source>
</evidence>
<proteinExistence type="predicted"/>
<gene>
    <name evidence="2" type="ORF">AsFPU1_0750</name>
</gene>
<feature type="transmembrane region" description="Helical" evidence="1">
    <location>
        <begin position="20"/>
        <end position="38"/>
    </location>
</feature>
<dbReference type="EMBL" id="BDQK01000001">
    <property type="protein sequence ID" value="GBF79357.1"/>
    <property type="molecule type" value="Genomic_DNA"/>
</dbReference>
<evidence type="ECO:0000313" key="2">
    <source>
        <dbReference type="EMBL" id="GBF79357.1"/>
    </source>
</evidence>
<dbReference type="AlphaFoldDB" id="A0A401IDJ3"/>
<reference evidence="3" key="1">
    <citation type="submission" date="2017-05" db="EMBL/GenBank/DDBJ databases">
        <title>Physiological properties and genetic analysis related to exopolysaccharide production of fresh-water unicellular cyanobacterium Aphanothece sacrum, Suizenji Nori, that has been cultured as a food source in Japan.</title>
        <authorList>
            <person name="Kanesaki Y."/>
            <person name="Yoshikawa S."/>
            <person name="Ohki K."/>
        </authorList>
    </citation>
    <scope>NUCLEOTIDE SEQUENCE [LARGE SCALE GENOMIC DNA]</scope>
    <source>
        <strain evidence="3">FPU1</strain>
    </source>
</reference>
<keyword evidence="3" id="KW-1185">Reference proteome</keyword>
<accession>A0A401IDJ3</accession>